<keyword evidence="3" id="KW-1185">Reference proteome</keyword>
<protein>
    <submittedName>
        <fullName evidence="2">Reverse transcriptase domain</fullName>
    </submittedName>
</protein>
<dbReference type="PANTHER" id="PTHR33116:SF86">
    <property type="entry name" value="REVERSE TRANSCRIPTASE DOMAIN-CONTAINING PROTEIN"/>
    <property type="match status" value="1"/>
</dbReference>
<accession>A0A8T1YH65</accession>
<dbReference type="Proteomes" id="UP000694251">
    <property type="component" value="Chromosome 12"/>
</dbReference>
<feature type="domain" description="Reverse transcriptase" evidence="1">
    <location>
        <begin position="203"/>
        <end position="462"/>
    </location>
</feature>
<keyword evidence="2" id="KW-0695">RNA-directed DNA polymerase</keyword>
<keyword evidence="2" id="KW-0808">Transferase</keyword>
<dbReference type="EMBL" id="JAEFBJ010000012">
    <property type="protein sequence ID" value="KAG7545388.1"/>
    <property type="molecule type" value="Genomic_DNA"/>
</dbReference>
<dbReference type="PROSITE" id="PS50878">
    <property type="entry name" value="RT_POL"/>
    <property type="match status" value="1"/>
</dbReference>
<dbReference type="PANTHER" id="PTHR33116">
    <property type="entry name" value="REVERSE TRANSCRIPTASE ZINC-BINDING DOMAIN-CONTAINING PROTEIN-RELATED-RELATED"/>
    <property type="match status" value="1"/>
</dbReference>
<comment type="caution">
    <text evidence="2">The sequence shown here is derived from an EMBL/GenBank/DDBJ whole genome shotgun (WGS) entry which is preliminary data.</text>
</comment>
<dbReference type="OrthoDB" id="1111180at2759"/>
<sequence length="770" mass="88521">MDQIRVCRKHMSWCRQNFQLNSAKRIKYLEGLLERKTTSFLRADRLLIPQIQHDLAIAYKDEEVYWKLKSRNTWMTEGDRNTQFFHACTKSRFSQNYIVSIKDETGAIFRGFSAIGDHAEHFFTSVYKSTNHQVSPMDFADFIPSVTNAINDDLTKEFTSKEIYEAVNLIGDDRAPGPDGLTARFYKQCWDIVGEDVITEVKTFFHTSVMKPAINHTNICMIPKINDPITLSDYRPIGLCNVLYKIISKCLVMRLKKHLDSIVSDSQAAFIPGRLITDNVMIAHEIMHSLKARKRVSQTYMAVKTDVSKAYDRVEWNFLETTMRLFGSSEKWIGWIMATIRTVHYSVLINGSPYGSIIPERGIRQGDPLSPYLFILCADILSHLIKSKARDGDIRGVRIGNGVPAITHLQFADDSLFFCQANRRNCIALKEAFEVYEYYSGQKINTSKSMITFGSRVFGYKQNDLKQILAIPNHGGGGKYLGLPEQFGRKKREMFDNIIDRVKKRTTSWSAKYLSPAGKEIMIKSVALAMPVYSMSCFKLPKGVIDEIESLLMRFWWEKSTQHKGISWIAWERLQYSKSEGGLGFRNLAKFNDALLAKLAWRIIRHPNTLFARLMKARYFKDESILSAKPRQRQSYGWSSILHGLEIIKKGTRFQVGDGNSINVMKDNIVPDHPPRPLSLVSPNPDLHISDLITHMGVYRYWNPNKFDYIVGNDHAVLHQIHLSRVISPDKLIWHYDKTGEYTVRSGYWFATHDPTQEVSRLPPPMALYL</sequence>
<name>A0A8T1YH65_ARASU</name>
<evidence type="ECO:0000313" key="3">
    <source>
        <dbReference type="Proteomes" id="UP000694251"/>
    </source>
</evidence>
<gene>
    <name evidence="2" type="ORF">ISN44_As12g008590</name>
</gene>
<reference evidence="2 3" key="1">
    <citation type="submission" date="2020-12" db="EMBL/GenBank/DDBJ databases">
        <title>Concerted genomic and epigenomic changes stabilize Arabidopsis allopolyploids.</title>
        <authorList>
            <person name="Chen Z."/>
        </authorList>
    </citation>
    <scope>NUCLEOTIDE SEQUENCE [LARGE SCALE GENOMIC DNA]</scope>
    <source>
        <strain evidence="2">As9502</strain>
        <tissue evidence="2">Leaf</tissue>
    </source>
</reference>
<organism evidence="2 3">
    <name type="scientific">Arabidopsis suecica</name>
    <name type="common">Swedish thale-cress</name>
    <name type="synonym">Cardaminopsis suecica</name>
    <dbReference type="NCBI Taxonomy" id="45249"/>
    <lineage>
        <taxon>Eukaryota</taxon>
        <taxon>Viridiplantae</taxon>
        <taxon>Streptophyta</taxon>
        <taxon>Embryophyta</taxon>
        <taxon>Tracheophyta</taxon>
        <taxon>Spermatophyta</taxon>
        <taxon>Magnoliopsida</taxon>
        <taxon>eudicotyledons</taxon>
        <taxon>Gunneridae</taxon>
        <taxon>Pentapetalae</taxon>
        <taxon>rosids</taxon>
        <taxon>malvids</taxon>
        <taxon>Brassicales</taxon>
        <taxon>Brassicaceae</taxon>
        <taxon>Camelineae</taxon>
        <taxon>Arabidopsis</taxon>
    </lineage>
</organism>
<dbReference type="Pfam" id="PF00078">
    <property type="entry name" value="RVT_1"/>
    <property type="match status" value="1"/>
</dbReference>
<dbReference type="GO" id="GO:0003964">
    <property type="term" value="F:RNA-directed DNA polymerase activity"/>
    <property type="evidence" value="ECO:0007669"/>
    <property type="project" value="UniProtKB-KW"/>
</dbReference>
<proteinExistence type="predicted"/>
<dbReference type="InterPro" id="IPR000477">
    <property type="entry name" value="RT_dom"/>
</dbReference>
<dbReference type="CDD" id="cd01650">
    <property type="entry name" value="RT_nLTR_like"/>
    <property type="match status" value="1"/>
</dbReference>
<evidence type="ECO:0000259" key="1">
    <source>
        <dbReference type="PROSITE" id="PS50878"/>
    </source>
</evidence>
<evidence type="ECO:0000313" key="2">
    <source>
        <dbReference type="EMBL" id="KAG7545388.1"/>
    </source>
</evidence>
<keyword evidence="2" id="KW-0548">Nucleotidyltransferase</keyword>
<dbReference type="AlphaFoldDB" id="A0A8T1YH65"/>